<dbReference type="NCBIfam" id="NF045758">
    <property type="entry name" value="YlxM"/>
    <property type="match status" value="1"/>
</dbReference>
<organism evidence="4 5">
    <name type="scientific">Schwartzia succinivorans DSM 10502</name>
    <dbReference type="NCBI Taxonomy" id="1123243"/>
    <lineage>
        <taxon>Bacteria</taxon>
        <taxon>Bacillati</taxon>
        <taxon>Bacillota</taxon>
        <taxon>Negativicutes</taxon>
        <taxon>Selenomonadales</taxon>
        <taxon>Selenomonadaceae</taxon>
        <taxon>Schwartzia</taxon>
    </lineage>
</organism>
<dbReference type="HAMAP" id="MF_00245">
    <property type="entry name" value="UPF0122"/>
    <property type="match status" value="1"/>
</dbReference>
<dbReference type="InterPro" id="IPR054831">
    <property type="entry name" value="UPF0122_fam_protein"/>
</dbReference>
<dbReference type="SUPFAM" id="SSF88659">
    <property type="entry name" value="Sigma3 and sigma4 domains of RNA polymerase sigma factors"/>
    <property type="match status" value="1"/>
</dbReference>
<dbReference type="PANTHER" id="PTHR40083">
    <property type="entry name" value="UPF0122 PROTEIN CBO2450/CLC_2298"/>
    <property type="match status" value="1"/>
</dbReference>
<dbReference type="RefSeq" id="WP_072936436.1">
    <property type="nucleotide sequence ID" value="NZ_FQUG01000012.1"/>
</dbReference>
<comment type="function">
    <text evidence="2 3">Might take part in the signal recognition particle (SRP) pathway. This is inferred from the conservation of its genetic proximity to ftsY/ffh. May be a regulatory protein.</text>
</comment>
<protein>
    <recommendedName>
        <fullName evidence="3">UPF0122 protein SAMN02745190_02331</fullName>
    </recommendedName>
</protein>
<dbReference type="AlphaFoldDB" id="A0A1M5AI90"/>
<keyword evidence="5" id="KW-1185">Reference proteome</keyword>
<dbReference type="STRING" id="1123243.SAMN02745190_02331"/>
<dbReference type="Pfam" id="PF04297">
    <property type="entry name" value="UPF0122"/>
    <property type="match status" value="1"/>
</dbReference>
<accession>A0A1M5AI90</accession>
<sequence>MIDELLHTSALFDLYGGLLTDKQQMCLKMHLFDDFSLSEIGDTMGISRQAAHDMIKRSEAALVEYEHKLGFLEKASAQRELFDGIYSDLKNAAFKDEQTKKKLLEAVLPFTNFELEDET</sequence>
<dbReference type="InterPro" id="IPR036388">
    <property type="entry name" value="WH-like_DNA-bd_sf"/>
</dbReference>
<name>A0A1M5AI90_9FIRM</name>
<evidence type="ECO:0000256" key="1">
    <source>
        <dbReference type="ARBA" id="ARBA00008720"/>
    </source>
</evidence>
<dbReference type="InterPro" id="IPR013324">
    <property type="entry name" value="RNA_pol_sigma_r3/r4-like"/>
</dbReference>
<dbReference type="Gene3D" id="1.10.10.10">
    <property type="entry name" value="Winged helix-like DNA-binding domain superfamily/Winged helix DNA-binding domain"/>
    <property type="match status" value="1"/>
</dbReference>
<evidence type="ECO:0000313" key="5">
    <source>
        <dbReference type="Proteomes" id="UP000184404"/>
    </source>
</evidence>
<evidence type="ECO:0000256" key="3">
    <source>
        <dbReference type="HAMAP-Rule" id="MF_00245"/>
    </source>
</evidence>
<dbReference type="PANTHER" id="PTHR40083:SF1">
    <property type="entry name" value="UPF0122 PROTEIN YLXM"/>
    <property type="match status" value="1"/>
</dbReference>
<reference evidence="4 5" key="1">
    <citation type="submission" date="2016-11" db="EMBL/GenBank/DDBJ databases">
        <authorList>
            <person name="Jaros S."/>
            <person name="Januszkiewicz K."/>
            <person name="Wedrychowicz H."/>
        </authorList>
    </citation>
    <scope>NUCLEOTIDE SEQUENCE [LARGE SCALE GENOMIC DNA]</scope>
    <source>
        <strain evidence="4 5">DSM 10502</strain>
    </source>
</reference>
<evidence type="ECO:0000313" key="4">
    <source>
        <dbReference type="EMBL" id="SHF29981.1"/>
    </source>
</evidence>
<evidence type="ECO:0000256" key="2">
    <source>
        <dbReference type="ARBA" id="ARBA00024764"/>
    </source>
</evidence>
<dbReference type="InterPro" id="IPR007394">
    <property type="entry name" value="UPF0122"/>
</dbReference>
<dbReference type="OrthoDB" id="6392at2"/>
<dbReference type="EMBL" id="FQUG01000012">
    <property type="protein sequence ID" value="SHF29981.1"/>
    <property type="molecule type" value="Genomic_DNA"/>
</dbReference>
<proteinExistence type="inferred from homology"/>
<dbReference type="Proteomes" id="UP000184404">
    <property type="component" value="Unassembled WGS sequence"/>
</dbReference>
<gene>
    <name evidence="4" type="ORF">SAMN02745190_02331</name>
</gene>
<comment type="similarity">
    <text evidence="1 3">Belongs to the UPF0122 family.</text>
</comment>